<protein>
    <submittedName>
        <fullName evidence="4 5">Uncharacterized protein</fullName>
    </submittedName>
</protein>
<reference evidence="6" key="1">
    <citation type="journal article" date="2020" name="PLoS Negl. Trop. Dis.">
        <title>High-quality nuclear genome for Sarcoptes scabiei-A critical resource for a neglected parasite.</title>
        <authorList>
            <person name="Korhonen P.K."/>
            <person name="Gasser R.B."/>
            <person name="Ma G."/>
            <person name="Wang T."/>
            <person name="Stroehlein A.J."/>
            <person name="Young N.D."/>
            <person name="Ang C.S."/>
            <person name="Fernando D.D."/>
            <person name="Lu H.C."/>
            <person name="Taylor S."/>
            <person name="Reynolds S.L."/>
            <person name="Mofiz E."/>
            <person name="Najaraj S.H."/>
            <person name="Gowda H."/>
            <person name="Madugundu A."/>
            <person name="Renuse S."/>
            <person name="Holt D."/>
            <person name="Pandey A."/>
            <person name="Papenfuss A.T."/>
            <person name="Fischer K."/>
        </authorList>
    </citation>
    <scope>NUCLEOTIDE SEQUENCE [LARGE SCALE GENOMIC DNA]</scope>
</reference>
<evidence type="ECO:0000313" key="6">
    <source>
        <dbReference type="Proteomes" id="UP000070412"/>
    </source>
</evidence>
<dbReference type="PANTHER" id="PTHR44019:SF8">
    <property type="entry name" value="POC1 CENTRIOLAR PROTEIN HOMOLOG"/>
    <property type="match status" value="1"/>
</dbReference>
<dbReference type="AlphaFoldDB" id="A0A834R7G1"/>
<name>A0A834R7G1_SARSC</name>
<sequence length="569" mass="63598">MRSIRSKRHSAMDSNRGSLSFISNDNHSVRNVAFSRSDRNLFCSGGNDGQICIYHTSRLSSLKSYSVLSAGVNRFISAVAFSSDGSKILATTSSRRFSVIDVEHGTPILYYDNCAFSSSRDRTPLAVYPHCPNIAACAYINGKGITVLDLRMPLPLDFIFDFHAENISDITFLDSSWPLPSISSCSENGNSLNYGLLSLSSQGVAKATSIDGRLLHTFDFGHAGNSIITTPEKYDSTHDGFSSAWICGGDLITSYVPNKQTLLNQQSNNSRSEISSSSVLNLQHLPSDSNRSIGRNIIQDNSNQRMRTYHSISRVFNSDGNRIISSSNNNIDGPWNQSFNVIISNSNNVNLNVYQIPRQNDLIFGNVSNIDSVRISRAIRSIVSSSHQQIRQYENHSDSHLQSLSYSPFIPGEQQRSSQPSDAINRQDSSSSSVQNIRGNTRGSVENNSLPPPTKLDSQTFEVVKKSFFCHDRWDRDLNDRRKIWRLRFSSNGAHLYAAGEGGFVRVYRRFPKAEIQFVGELFRHRGDVLDMDISAFDEYLVTASRDKTVGFFRLGGPNHGWTEYFEYT</sequence>
<dbReference type="Pfam" id="PF00400">
    <property type="entry name" value="WD40"/>
    <property type="match status" value="2"/>
</dbReference>
<dbReference type="InterPro" id="IPR036322">
    <property type="entry name" value="WD40_repeat_dom_sf"/>
</dbReference>
<evidence type="ECO:0000313" key="5">
    <source>
        <dbReference type="EnsemblMetazoa" id="KAF7491090.1"/>
    </source>
</evidence>
<reference evidence="4" key="2">
    <citation type="submission" date="2020-01" db="EMBL/GenBank/DDBJ databases">
        <authorList>
            <person name="Korhonen P.K.K."/>
            <person name="Guangxu M.G."/>
            <person name="Wang T.W."/>
            <person name="Stroehlein A.J.S."/>
            <person name="Young N.D."/>
            <person name="Ang C.-S.A."/>
            <person name="Fernando D.W.F."/>
            <person name="Lu H.L."/>
            <person name="Taylor S.T."/>
            <person name="Ehtesham M.E.M."/>
            <person name="Najaraj S.H.N."/>
            <person name="Harsha G.H.G."/>
            <person name="Madugundu A.M."/>
            <person name="Renuse S.R."/>
            <person name="Holt D.H."/>
            <person name="Pandey A.P."/>
            <person name="Papenfuss A.P."/>
            <person name="Gasser R.B.G."/>
            <person name="Fischer K.F."/>
        </authorList>
    </citation>
    <scope>NUCLEOTIDE SEQUENCE</scope>
    <source>
        <strain evidence="4">SSS_KF_BRIS2020</strain>
    </source>
</reference>
<dbReference type="InterPro" id="IPR050505">
    <property type="entry name" value="WDR55/POC1"/>
</dbReference>
<evidence type="ECO:0000256" key="2">
    <source>
        <dbReference type="ARBA" id="ARBA00022737"/>
    </source>
</evidence>
<organism evidence="4">
    <name type="scientific">Sarcoptes scabiei</name>
    <name type="common">Itch mite</name>
    <name type="synonym">Acarus scabiei</name>
    <dbReference type="NCBI Taxonomy" id="52283"/>
    <lineage>
        <taxon>Eukaryota</taxon>
        <taxon>Metazoa</taxon>
        <taxon>Ecdysozoa</taxon>
        <taxon>Arthropoda</taxon>
        <taxon>Chelicerata</taxon>
        <taxon>Arachnida</taxon>
        <taxon>Acari</taxon>
        <taxon>Acariformes</taxon>
        <taxon>Sarcoptiformes</taxon>
        <taxon>Astigmata</taxon>
        <taxon>Psoroptidia</taxon>
        <taxon>Sarcoptoidea</taxon>
        <taxon>Sarcoptidae</taxon>
        <taxon>Sarcoptinae</taxon>
        <taxon>Sarcoptes</taxon>
    </lineage>
</organism>
<dbReference type="Gene3D" id="2.130.10.10">
    <property type="entry name" value="YVTN repeat-like/Quinoprotein amine dehydrogenase"/>
    <property type="match status" value="2"/>
</dbReference>
<dbReference type="SMART" id="SM00320">
    <property type="entry name" value="WD40"/>
    <property type="match status" value="4"/>
</dbReference>
<dbReference type="EMBL" id="WVUK01000061">
    <property type="protein sequence ID" value="KAF7491090.1"/>
    <property type="molecule type" value="Genomic_DNA"/>
</dbReference>
<evidence type="ECO:0000313" key="4">
    <source>
        <dbReference type="EMBL" id="KAF7491090.1"/>
    </source>
</evidence>
<reference evidence="5" key="3">
    <citation type="submission" date="2022-06" db="UniProtKB">
        <authorList>
            <consortium name="EnsemblMetazoa"/>
        </authorList>
    </citation>
    <scope>IDENTIFICATION</scope>
</reference>
<dbReference type="EnsemblMetazoa" id="SSS_1762s_mrna">
    <property type="protein sequence ID" value="KAF7491090.1"/>
    <property type="gene ID" value="SSS_1762"/>
</dbReference>
<evidence type="ECO:0000256" key="3">
    <source>
        <dbReference type="SAM" id="MobiDB-lite"/>
    </source>
</evidence>
<dbReference type="OrthoDB" id="1602884at2759"/>
<evidence type="ECO:0000256" key="1">
    <source>
        <dbReference type="ARBA" id="ARBA00022574"/>
    </source>
</evidence>
<dbReference type="SUPFAM" id="SSF50978">
    <property type="entry name" value="WD40 repeat-like"/>
    <property type="match status" value="1"/>
</dbReference>
<dbReference type="PANTHER" id="PTHR44019">
    <property type="entry name" value="WD REPEAT-CONTAINING PROTEIN 55"/>
    <property type="match status" value="1"/>
</dbReference>
<dbReference type="Proteomes" id="UP000070412">
    <property type="component" value="Unassembled WGS sequence"/>
</dbReference>
<keyword evidence="2" id="KW-0677">Repeat</keyword>
<feature type="region of interest" description="Disordered" evidence="3">
    <location>
        <begin position="404"/>
        <end position="456"/>
    </location>
</feature>
<accession>A0A834R7G1</accession>
<keyword evidence="6" id="KW-1185">Reference proteome</keyword>
<proteinExistence type="predicted"/>
<dbReference type="InterPro" id="IPR015943">
    <property type="entry name" value="WD40/YVTN_repeat-like_dom_sf"/>
</dbReference>
<feature type="compositionally biased region" description="Polar residues" evidence="3">
    <location>
        <begin position="414"/>
        <end position="449"/>
    </location>
</feature>
<gene>
    <name evidence="4" type="ORF">SSS_1762</name>
</gene>
<dbReference type="SUPFAM" id="SSF101908">
    <property type="entry name" value="Putative isomerase YbhE"/>
    <property type="match status" value="1"/>
</dbReference>
<keyword evidence="1" id="KW-0853">WD repeat</keyword>
<dbReference type="InterPro" id="IPR001680">
    <property type="entry name" value="WD40_rpt"/>
</dbReference>